<keyword evidence="1" id="KW-0732">Signal</keyword>
<dbReference type="OrthoDB" id="3775566at2759"/>
<dbReference type="AlphaFoldDB" id="A0A9Q8ZFP0"/>
<organism evidence="2 3">
    <name type="scientific">Curvularia clavata</name>
    <dbReference type="NCBI Taxonomy" id="95742"/>
    <lineage>
        <taxon>Eukaryota</taxon>
        <taxon>Fungi</taxon>
        <taxon>Dikarya</taxon>
        <taxon>Ascomycota</taxon>
        <taxon>Pezizomycotina</taxon>
        <taxon>Dothideomycetes</taxon>
        <taxon>Pleosporomycetidae</taxon>
        <taxon>Pleosporales</taxon>
        <taxon>Pleosporineae</taxon>
        <taxon>Pleosporaceae</taxon>
        <taxon>Curvularia</taxon>
    </lineage>
</organism>
<dbReference type="Proteomes" id="UP001056012">
    <property type="component" value="Chromosome 6"/>
</dbReference>
<proteinExistence type="predicted"/>
<evidence type="ECO:0000256" key="1">
    <source>
        <dbReference type="SAM" id="SignalP"/>
    </source>
</evidence>
<protein>
    <submittedName>
        <fullName evidence="2">Uncharacterized protein</fullName>
    </submittedName>
</protein>
<reference evidence="2" key="1">
    <citation type="submission" date="2021-12" db="EMBL/GenBank/DDBJ databases">
        <title>Curvularia clavata genome.</title>
        <authorList>
            <person name="Cao Y."/>
        </authorList>
    </citation>
    <scope>NUCLEOTIDE SEQUENCE</scope>
    <source>
        <strain evidence="2">Yc1106</strain>
    </source>
</reference>
<dbReference type="EMBL" id="CP089279">
    <property type="protein sequence ID" value="USP80584.1"/>
    <property type="molecule type" value="Genomic_DNA"/>
</dbReference>
<dbReference type="VEuPathDB" id="FungiDB:yc1106_07858"/>
<evidence type="ECO:0000313" key="2">
    <source>
        <dbReference type="EMBL" id="USP80584.1"/>
    </source>
</evidence>
<feature type="chain" id="PRO_5040261961" evidence="1">
    <location>
        <begin position="22"/>
        <end position="221"/>
    </location>
</feature>
<gene>
    <name evidence="2" type="ORF">yc1106_07858</name>
</gene>
<feature type="signal peptide" evidence="1">
    <location>
        <begin position="1"/>
        <end position="21"/>
    </location>
</feature>
<sequence length="221" mass="24408">MLAYLPTTLFLLASIAVPTSAGVQQSDFSGVGNILVIKSDNWQTATPESTIGCLDTNGRLISTKSHVHKCGVFERMEDFPYTLSTGKGNCTFEDDKQEKNTDSYYGKTDSAWSCGERIADIYDELYTVDGFPYVFLCFGDVACYYDAKKTPGAHEALPLWPFRWGSQQMGITPGHVQLQLMWKKLGDLPGKAKTTEALGPRVQISENAGLQMPLMGRKQRG</sequence>
<keyword evidence="3" id="KW-1185">Reference proteome</keyword>
<accession>A0A9Q8ZFP0</accession>
<name>A0A9Q8ZFP0_CURCL</name>
<evidence type="ECO:0000313" key="3">
    <source>
        <dbReference type="Proteomes" id="UP001056012"/>
    </source>
</evidence>